<dbReference type="GO" id="GO:0004523">
    <property type="term" value="F:RNA-DNA hybrid ribonuclease activity"/>
    <property type="evidence" value="ECO:0007669"/>
    <property type="project" value="InterPro"/>
</dbReference>
<dbReference type="Gene3D" id="3.30.70.270">
    <property type="match status" value="1"/>
</dbReference>
<feature type="region of interest" description="Disordered" evidence="1">
    <location>
        <begin position="47"/>
        <end position="76"/>
    </location>
</feature>
<proteinExistence type="predicted"/>
<accession>A0A6L2L4Z6</accession>
<dbReference type="SUPFAM" id="SSF56672">
    <property type="entry name" value="DNA/RNA polymerases"/>
    <property type="match status" value="1"/>
</dbReference>
<dbReference type="Gene3D" id="3.10.10.10">
    <property type="entry name" value="HIV Type 1 Reverse Transcriptase, subunit A, domain 1"/>
    <property type="match status" value="1"/>
</dbReference>
<feature type="region of interest" description="Disordered" evidence="1">
    <location>
        <begin position="723"/>
        <end position="762"/>
    </location>
</feature>
<sequence>MSTMANTTPIVTTVTKATNKEKVPREADAALKVNILEFYEEHYEDILPGSQNSSTGTLPARYRNPSERPKMWNRLRQNDENVFDRLGHRRDRRRGIEESYGNTCSSYRIGARHRYHSRDKDRSRSMKKGRESESPLSRASKSGTSDGGHWMSKSKRRKPTWSCEEMDPFTPRIRNFKSSQKTRMPNNVKTYDVTEDPEDHVKIFQAAAQVIRWAMPTWCHMFNSTLIGTVRVWFDELPPESIDEYKDLKASLLAYFMRQKKYFNDLVEIHNIKQRDGETIEDFIERFKVEIRHMKGAPECMRISRFMHGVNNPELTKHLNEHVPKNMEEMMTTTTAFIRGEAVAASKKKVHTSTPKEILAAEAGKFKLPPPMVTPVEKRSNKFCKISYLIKEIKQCRDQPKLGKKEVPAKEKSMAIYMVRQWHRMTRQKVTQSFARVREITFPPLATSSGTEGPLVIKAKIGRHMIHHMYVDREENGLGLEGARAIQVEVQKLVEAWIMREVYYHDWLSNLVMDCYPLLKIDWKVESLYGYLFKCFLDAYKGYHQIHMAKLNEEKMAFHTSQGVYCYTKIPFGLKNAGATYQRLVDKAFDSQVGRNIEVYIDDLTKLHQIRQWLKPRKSRGHCVWMDHHSLILTSQEGMKFTYALRFQFITSNNGAEYEALIDGLRITAQIGVPNVYVSVDTKLVANQVLGTYVAKEENMIKFLKKAKSLEIEKSSRIDDKVVQDQRQRDDYDLQYERQNQHKEADVEPRRSKKARTEKSFGPDLFLLW</sequence>
<dbReference type="PANTHER" id="PTHR24559">
    <property type="entry name" value="TRANSPOSON TY3-I GAG-POL POLYPROTEIN"/>
    <property type="match status" value="1"/>
</dbReference>
<feature type="compositionally biased region" description="Basic and acidic residues" evidence="1">
    <location>
        <begin position="118"/>
        <end position="133"/>
    </location>
</feature>
<keyword evidence="5" id="KW-0548">Nucleotidyltransferase</keyword>
<dbReference type="GO" id="GO:0003964">
    <property type="term" value="F:RNA-directed DNA polymerase activity"/>
    <property type="evidence" value="ECO:0007669"/>
    <property type="project" value="UniProtKB-KW"/>
</dbReference>
<dbReference type="GO" id="GO:0003676">
    <property type="term" value="F:nucleic acid binding"/>
    <property type="evidence" value="ECO:0007669"/>
    <property type="project" value="InterPro"/>
</dbReference>
<feature type="region of interest" description="Disordered" evidence="1">
    <location>
        <begin position="108"/>
        <end position="164"/>
    </location>
</feature>
<organism evidence="5">
    <name type="scientific">Tanacetum cinerariifolium</name>
    <name type="common">Dalmatian daisy</name>
    <name type="synonym">Chrysanthemum cinerariifolium</name>
    <dbReference type="NCBI Taxonomy" id="118510"/>
    <lineage>
        <taxon>Eukaryota</taxon>
        <taxon>Viridiplantae</taxon>
        <taxon>Streptophyta</taxon>
        <taxon>Embryophyta</taxon>
        <taxon>Tracheophyta</taxon>
        <taxon>Spermatophyta</taxon>
        <taxon>Magnoliopsida</taxon>
        <taxon>eudicotyledons</taxon>
        <taxon>Gunneridae</taxon>
        <taxon>Pentapetalae</taxon>
        <taxon>asterids</taxon>
        <taxon>campanulids</taxon>
        <taxon>Asterales</taxon>
        <taxon>Asteraceae</taxon>
        <taxon>Asteroideae</taxon>
        <taxon>Anthemideae</taxon>
        <taxon>Anthemidinae</taxon>
        <taxon>Tanacetum</taxon>
    </lineage>
</organism>
<dbReference type="Gene3D" id="3.30.420.10">
    <property type="entry name" value="Ribonuclease H-like superfamily/Ribonuclease H"/>
    <property type="match status" value="1"/>
</dbReference>
<comment type="caution">
    <text evidence="5">The sequence shown here is derived from an EMBL/GenBank/DDBJ whole genome shotgun (WGS) entry which is preliminary data.</text>
</comment>
<evidence type="ECO:0000313" key="5">
    <source>
        <dbReference type="EMBL" id="GEU55937.1"/>
    </source>
</evidence>
<evidence type="ECO:0000259" key="3">
    <source>
        <dbReference type="Pfam" id="PF03732"/>
    </source>
</evidence>
<dbReference type="Pfam" id="PF00078">
    <property type="entry name" value="RVT_1"/>
    <property type="match status" value="1"/>
</dbReference>
<dbReference type="InterPro" id="IPR053134">
    <property type="entry name" value="RNA-dir_DNA_polymerase"/>
</dbReference>
<name>A0A6L2L4Z6_TANCI</name>
<dbReference type="InterPro" id="IPR002156">
    <property type="entry name" value="RNaseH_domain"/>
</dbReference>
<protein>
    <submittedName>
        <fullName evidence="5">Reverse transcriptase domain-containing protein</fullName>
    </submittedName>
</protein>
<dbReference type="InterPro" id="IPR043502">
    <property type="entry name" value="DNA/RNA_pol_sf"/>
</dbReference>
<dbReference type="InterPro" id="IPR005162">
    <property type="entry name" value="Retrotrans_gag_dom"/>
</dbReference>
<feature type="compositionally biased region" description="Basic and acidic residues" evidence="1">
    <location>
        <begin position="64"/>
        <end position="76"/>
    </location>
</feature>
<dbReference type="CDD" id="cd01647">
    <property type="entry name" value="RT_LTR"/>
    <property type="match status" value="1"/>
</dbReference>
<evidence type="ECO:0000259" key="4">
    <source>
        <dbReference type="Pfam" id="PF13456"/>
    </source>
</evidence>
<evidence type="ECO:0000256" key="1">
    <source>
        <dbReference type="SAM" id="MobiDB-lite"/>
    </source>
</evidence>
<feature type="domain" description="Reverse transcriptase" evidence="2">
    <location>
        <begin position="526"/>
        <end position="607"/>
    </location>
</feature>
<feature type="domain" description="RNase H type-1" evidence="4">
    <location>
        <begin position="632"/>
        <end position="710"/>
    </location>
</feature>
<dbReference type="InterPro" id="IPR036397">
    <property type="entry name" value="RNaseH_sf"/>
</dbReference>
<dbReference type="InterPro" id="IPR000477">
    <property type="entry name" value="RT_dom"/>
</dbReference>
<reference evidence="5" key="1">
    <citation type="journal article" date="2019" name="Sci. Rep.">
        <title>Draft genome of Tanacetum cinerariifolium, the natural source of mosquito coil.</title>
        <authorList>
            <person name="Yamashiro T."/>
            <person name="Shiraishi A."/>
            <person name="Satake H."/>
            <person name="Nakayama K."/>
        </authorList>
    </citation>
    <scope>NUCLEOTIDE SEQUENCE</scope>
</reference>
<gene>
    <name evidence="5" type="ORF">Tci_027915</name>
</gene>
<dbReference type="EMBL" id="BKCJ010003577">
    <property type="protein sequence ID" value="GEU55937.1"/>
    <property type="molecule type" value="Genomic_DNA"/>
</dbReference>
<dbReference type="AlphaFoldDB" id="A0A6L2L4Z6"/>
<keyword evidence="5" id="KW-0695">RNA-directed DNA polymerase</keyword>
<feature type="compositionally biased region" description="Basic and acidic residues" evidence="1">
    <location>
        <begin position="723"/>
        <end position="761"/>
    </location>
</feature>
<evidence type="ECO:0000259" key="2">
    <source>
        <dbReference type="Pfam" id="PF00078"/>
    </source>
</evidence>
<dbReference type="InterPro" id="IPR043128">
    <property type="entry name" value="Rev_trsase/Diguanyl_cyclase"/>
</dbReference>
<dbReference type="Pfam" id="PF13456">
    <property type="entry name" value="RVT_3"/>
    <property type="match status" value="1"/>
</dbReference>
<feature type="domain" description="Retrotransposon gag" evidence="3">
    <location>
        <begin position="221"/>
        <end position="311"/>
    </location>
</feature>
<dbReference type="PANTHER" id="PTHR24559:SF444">
    <property type="entry name" value="REVERSE TRANSCRIPTASE DOMAIN-CONTAINING PROTEIN"/>
    <property type="match status" value="1"/>
</dbReference>
<feature type="compositionally biased region" description="Polar residues" evidence="1">
    <location>
        <begin position="134"/>
        <end position="144"/>
    </location>
</feature>
<keyword evidence="5" id="KW-0808">Transferase</keyword>
<dbReference type="Pfam" id="PF03732">
    <property type="entry name" value="Retrotrans_gag"/>
    <property type="match status" value="1"/>
</dbReference>